<dbReference type="EMBL" id="JBHSGG010000003">
    <property type="protein sequence ID" value="MFC4727095.1"/>
    <property type="molecule type" value="Genomic_DNA"/>
</dbReference>
<evidence type="ECO:0000256" key="4">
    <source>
        <dbReference type="RuleBase" id="RU004429"/>
    </source>
</evidence>
<gene>
    <name evidence="6" type="ORF">ACFO3Q_02790</name>
</gene>
<feature type="transmembrane region" description="Helical" evidence="4">
    <location>
        <begin position="91"/>
        <end position="113"/>
    </location>
</feature>
<dbReference type="InterPro" id="IPR001457">
    <property type="entry name" value="NADH_UbQ/plastoQ_OxRdtase_su6"/>
</dbReference>
<feature type="transmembrane region" description="Helical" evidence="4">
    <location>
        <begin position="143"/>
        <end position="167"/>
    </location>
</feature>
<keyword evidence="4" id="KW-1133">Transmembrane helix</keyword>
<keyword evidence="4" id="KW-0472">Membrane</keyword>
<feature type="region of interest" description="Disordered" evidence="5">
    <location>
        <begin position="198"/>
        <end position="224"/>
    </location>
</feature>
<evidence type="ECO:0000256" key="3">
    <source>
        <dbReference type="ARBA" id="ARBA00025811"/>
    </source>
</evidence>
<feature type="transmembrane region" description="Helical" evidence="4">
    <location>
        <begin position="55"/>
        <end position="79"/>
    </location>
</feature>
<dbReference type="EC" id="7.1.1.-" evidence="4"/>
<comment type="catalytic activity">
    <reaction evidence="4">
        <text>a quinone + NADH + 5 H(+)(in) = a quinol + NAD(+) + 4 H(+)(out)</text>
        <dbReference type="Rhea" id="RHEA:57888"/>
        <dbReference type="ChEBI" id="CHEBI:15378"/>
        <dbReference type="ChEBI" id="CHEBI:24646"/>
        <dbReference type="ChEBI" id="CHEBI:57540"/>
        <dbReference type="ChEBI" id="CHEBI:57945"/>
        <dbReference type="ChEBI" id="CHEBI:132124"/>
    </reaction>
</comment>
<feature type="transmembrane region" description="Helical" evidence="4">
    <location>
        <begin position="6"/>
        <end position="24"/>
    </location>
</feature>
<keyword evidence="6" id="KW-0560">Oxidoreductase</keyword>
<dbReference type="PANTHER" id="PTHR33269:SF17">
    <property type="entry name" value="NADH-UBIQUINONE OXIDOREDUCTASE CHAIN 6"/>
    <property type="match status" value="1"/>
</dbReference>
<comment type="subcellular location">
    <subcellularLocation>
        <location evidence="4">Cell membrane</location>
        <topology evidence="4">Multi-pass membrane protein</topology>
    </subcellularLocation>
</comment>
<feature type="transmembrane region" description="Helical" evidence="4">
    <location>
        <begin position="29"/>
        <end position="49"/>
    </location>
</feature>
<evidence type="ECO:0000313" key="6">
    <source>
        <dbReference type="EMBL" id="MFC4727095.1"/>
    </source>
</evidence>
<dbReference type="Gene3D" id="1.20.120.1200">
    <property type="entry name" value="NADH-ubiquinone/plastoquinone oxidoreductase chain 6, subunit NuoJ"/>
    <property type="match status" value="1"/>
</dbReference>
<comment type="function">
    <text evidence="4">NDH-1 shuttles electrons from NADH, via FMN and iron-sulfur (Fe-S) centers, to quinones in the respiratory chain. Couples the redox reaction to proton translocation (for every two electrons transferred, four hydrogen ions are translocated across the cytoplasmic membrane), and thus conserves the redox energy in a proton gradient.</text>
</comment>
<keyword evidence="4" id="KW-0874">Quinone</keyword>
<keyword evidence="4" id="KW-0812">Transmembrane</keyword>
<protein>
    <recommendedName>
        <fullName evidence="2 4">NADH-quinone oxidoreductase subunit J</fullName>
        <ecNumber evidence="4">7.1.1.-</ecNumber>
    </recommendedName>
</protein>
<keyword evidence="4" id="KW-1003">Cell membrane</keyword>
<comment type="similarity">
    <text evidence="1 4">Belongs to the complex I subunit 6 family.</text>
</comment>
<dbReference type="PANTHER" id="PTHR33269">
    <property type="entry name" value="NADH-UBIQUINONE OXIDOREDUCTASE CHAIN 6"/>
    <property type="match status" value="1"/>
</dbReference>
<keyword evidence="4" id="KW-0520">NAD</keyword>
<evidence type="ECO:0000256" key="5">
    <source>
        <dbReference type="SAM" id="MobiDB-lite"/>
    </source>
</evidence>
<reference evidence="7" key="1">
    <citation type="journal article" date="2019" name="Int. J. Syst. Evol. Microbiol.">
        <title>The Global Catalogue of Microorganisms (GCM) 10K type strain sequencing project: providing services to taxonomists for standard genome sequencing and annotation.</title>
        <authorList>
            <consortium name="The Broad Institute Genomics Platform"/>
            <consortium name="The Broad Institute Genome Sequencing Center for Infectious Disease"/>
            <person name="Wu L."/>
            <person name="Ma J."/>
        </authorList>
    </citation>
    <scope>NUCLEOTIDE SEQUENCE [LARGE SCALE GENOMIC DNA]</scope>
    <source>
        <strain evidence="7">CGMCC 1.13574</strain>
    </source>
</reference>
<dbReference type="NCBIfam" id="NF005164">
    <property type="entry name" value="PRK06638.1-4"/>
    <property type="match status" value="1"/>
</dbReference>
<evidence type="ECO:0000256" key="2">
    <source>
        <dbReference type="ARBA" id="ARBA00019907"/>
    </source>
</evidence>
<name>A0ABV9NHA6_9GAMM</name>
<evidence type="ECO:0000313" key="7">
    <source>
        <dbReference type="Proteomes" id="UP001595892"/>
    </source>
</evidence>
<organism evidence="6 7">
    <name type="scientific">Coralloluteibacterium thermophilum</name>
    <dbReference type="NCBI Taxonomy" id="2707049"/>
    <lineage>
        <taxon>Bacteria</taxon>
        <taxon>Pseudomonadati</taxon>
        <taxon>Pseudomonadota</taxon>
        <taxon>Gammaproteobacteria</taxon>
        <taxon>Lysobacterales</taxon>
        <taxon>Lysobacteraceae</taxon>
        <taxon>Coralloluteibacterium</taxon>
    </lineage>
</organism>
<sequence>MDFHLIAFYVFAATMIAAALGVILARNPVYAVLALVLTFFSAACLWLLIDAEFLGIALVLVYVGAVMVLFLFVVMMLDINVAPLREGFIRYLPVGIAVAAVMLVQMLTLIGVMSGRAATGLSEVDPATAAGLSNLEWIGRTLFSAYLLPFEVAAVILTVALIAAMMLTLRRRPGTKHQDPSAQVRVRAADRLRMVSMPPTARRGTAEVPAEVDAAAQRNGEGQR</sequence>
<dbReference type="Proteomes" id="UP001595892">
    <property type="component" value="Unassembled WGS sequence"/>
</dbReference>
<accession>A0ABV9NHA6</accession>
<dbReference type="GO" id="GO:0050136">
    <property type="term" value="F:NADH dehydrogenase (quinone) (non-electrogenic) activity"/>
    <property type="evidence" value="ECO:0007669"/>
    <property type="project" value="UniProtKB-EC"/>
</dbReference>
<dbReference type="InterPro" id="IPR042106">
    <property type="entry name" value="Nuo/plastoQ_OxRdtase_6_NuoJ"/>
</dbReference>
<proteinExistence type="inferred from homology"/>
<evidence type="ECO:0000256" key="1">
    <source>
        <dbReference type="ARBA" id="ARBA00005698"/>
    </source>
</evidence>
<dbReference type="Pfam" id="PF00499">
    <property type="entry name" value="Oxidored_q3"/>
    <property type="match status" value="1"/>
</dbReference>
<comment type="caution">
    <text evidence="6">The sequence shown here is derived from an EMBL/GenBank/DDBJ whole genome shotgun (WGS) entry which is preliminary data.</text>
</comment>
<dbReference type="RefSeq" id="WP_377003097.1">
    <property type="nucleotide sequence ID" value="NZ_JBHSGG010000003.1"/>
</dbReference>
<keyword evidence="7" id="KW-1185">Reference proteome</keyword>
<comment type="subunit">
    <text evidence="3">Composed of 13 different subunits. Subunits NuoA, H, J, K, L, M, N constitute the membrane sector of the complex.</text>
</comment>